<evidence type="ECO:0000256" key="2">
    <source>
        <dbReference type="ARBA" id="ARBA00016765"/>
    </source>
</evidence>
<evidence type="ECO:0000313" key="8">
    <source>
        <dbReference type="EnsemblMetazoa" id="PHUM581700-PA"/>
    </source>
</evidence>
<dbReference type="RefSeq" id="XP_002432373.1">
    <property type="nucleotide sequence ID" value="XM_002432328.1"/>
</dbReference>
<evidence type="ECO:0000256" key="4">
    <source>
        <dbReference type="SAM" id="Coils"/>
    </source>
</evidence>
<dbReference type="PANTHER" id="PTHR16441">
    <property type="entry name" value="FIDIPIDINE"/>
    <property type="match status" value="1"/>
</dbReference>
<evidence type="ECO:0000259" key="5">
    <source>
        <dbReference type="Pfam" id="PF09762"/>
    </source>
</evidence>
<dbReference type="HOGENOM" id="CLU_016588_0_0_1"/>
<keyword evidence="3 4" id="KW-0175">Coiled coil</keyword>
<dbReference type="EMBL" id="AAZO01007082">
    <property type="status" value="NOT_ANNOTATED_CDS"/>
    <property type="molecule type" value="Genomic_DNA"/>
</dbReference>
<gene>
    <name evidence="8" type="primary">8232382</name>
    <name evidence="7" type="ORF">Phum_PHUM581700</name>
</gene>
<sequence>MLKLQLYDIREDEEQNVKYNEIIDLLLAAGYFRARIKGLSAFDKVVGGMIWSMDSCNFDVNVDLLFQENSTIGQKIALTEKIVTVLPKMECPFRIEPHQIQGLDFVHIFPVIQWLIKRSVKVREERKDFIRYHAILKYENQICSKKIISPMVTSNLLKLEDSYRRKRLFKKLNKTSENEEIEVENTLLEYGFPHNPFNDDSQSQMSVFSKTQEFNDAFPTKIVGNIVTSQIQKIAQVSEKYSKLQGDIESSEVSIEEKHKDMMIKRKNSLLEEKKLLEKEIENSMAESEKVKQDLNKFDSVLQNLDEKQSRMYSKLESLIVLEDSLKKQEQTFKDYCRKELEDLQNMIKEANSHNRMEENSLADKKCEDEREKVLALKLQLAKKNRSIAFLQRQLDEVPGRGELAQYQRRFLELYNEVAQKHQETKQFYTMYNTLDDTKLYLSKELSLLNSVLDNYSDAMSNSIDKEDFMQQFESIVAAIKQNKLKVEKRRAEERSHRDKLSQQLLDLVELQRNYVNVVKQLRIECKKNEELLAKFRK</sequence>
<dbReference type="InterPro" id="IPR039116">
    <property type="entry name" value="CCDC93"/>
</dbReference>
<dbReference type="InterPro" id="IPR048747">
    <property type="entry name" value="CCDC93_N"/>
</dbReference>
<feature type="coiled-coil region" evidence="4">
    <location>
        <begin position="260"/>
        <end position="294"/>
    </location>
</feature>
<dbReference type="FunCoup" id="E0W1Q3">
    <property type="interactions" value="386"/>
</dbReference>
<evidence type="ECO:0000313" key="7">
    <source>
        <dbReference type="EMBL" id="EEB19635.1"/>
    </source>
</evidence>
<dbReference type="EnsemblMetazoa" id="PHUM581700-RA">
    <property type="protein sequence ID" value="PHUM581700-PA"/>
    <property type="gene ID" value="PHUM581700"/>
</dbReference>
<organism>
    <name type="scientific">Pediculus humanus subsp. corporis</name>
    <name type="common">Body louse</name>
    <dbReference type="NCBI Taxonomy" id="121224"/>
    <lineage>
        <taxon>Eukaryota</taxon>
        <taxon>Metazoa</taxon>
        <taxon>Ecdysozoa</taxon>
        <taxon>Arthropoda</taxon>
        <taxon>Hexapoda</taxon>
        <taxon>Insecta</taxon>
        <taxon>Pterygota</taxon>
        <taxon>Neoptera</taxon>
        <taxon>Paraneoptera</taxon>
        <taxon>Psocodea</taxon>
        <taxon>Troctomorpha</taxon>
        <taxon>Phthiraptera</taxon>
        <taxon>Anoplura</taxon>
        <taxon>Pediculidae</taxon>
        <taxon>Pediculus</taxon>
    </lineage>
</organism>
<dbReference type="PANTHER" id="PTHR16441:SF0">
    <property type="entry name" value="COILED-COIL DOMAIN-CONTAINING PROTEIN 93"/>
    <property type="match status" value="1"/>
</dbReference>
<dbReference type="CTD" id="8232382"/>
<dbReference type="OrthoDB" id="16092at2759"/>
<dbReference type="KEGG" id="phu:Phum_PHUM581700"/>
<dbReference type="Pfam" id="PF09762">
    <property type="entry name" value="CCDC93_CC"/>
    <property type="match status" value="1"/>
</dbReference>
<evidence type="ECO:0000256" key="1">
    <source>
        <dbReference type="ARBA" id="ARBA00007219"/>
    </source>
</evidence>
<feature type="domain" description="CCDC93 coiled-coil" evidence="5">
    <location>
        <begin position="161"/>
        <end position="535"/>
    </location>
</feature>
<proteinExistence type="inferred from homology"/>
<name>E0W1Q3_PEDHC</name>
<protein>
    <recommendedName>
        <fullName evidence="2">Coiled-coil domain-containing protein 93</fullName>
    </recommendedName>
</protein>
<dbReference type="GeneID" id="8232382"/>
<dbReference type="AlphaFoldDB" id="E0W1Q3"/>
<reference evidence="7" key="2">
    <citation type="submission" date="2007-04" db="EMBL/GenBank/DDBJ databases">
        <title>The genome of the human body louse.</title>
        <authorList>
            <consortium name="The Human Body Louse Genome Consortium"/>
            <person name="Kirkness E."/>
            <person name="Walenz B."/>
            <person name="Hass B."/>
            <person name="Bruggner R."/>
            <person name="Strausberg R."/>
        </authorList>
    </citation>
    <scope>NUCLEOTIDE SEQUENCE</scope>
    <source>
        <strain evidence="7">USDA</strain>
    </source>
</reference>
<accession>E0W1Q3</accession>
<reference evidence="7" key="1">
    <citation type="submission" date="2007-04" db="EMBL/GenBank/DDBJ databases">
        <title>Annotation of Pediculus humanus corporis strain USDA.</title>
        <authorList>
            <person name="Kirkness E."/>
            <person name="Hannick L."/>
            <person name="Hass B."/>
            <person name="Bruggner R."/>
            <person name="Lawson D."/>
            <person name="Bidwell S."/>
            <person name="Joardar V."/>
            <person name="Caler E."/>
            <person name="Walenz B."/>
            <person name="Inman J."/>
            <person name="Schobel S."/>
            <person name="Galinsky K."/>
            <person name="Amedeo P."/>
            <person name="Strausberg R."/>
        </authorList>
    </citation>
    <scope>NUCLEOTIDE SEQUENCE</scope>
    <source>
        <strain evidence="7">USDA</strain>
    </source>
</reference>
<dbReference type="Pfam" id="PF21673">
    <property type="entry name" value="CCDC93_N"/>
    <property type="match status" value="1"/>
</dbReference>
<dbReference type="InterPro" id="IPR019159">
    <property type="entry name" value="CCDC93_CC"/>
</dbReference>
<evidence type="ECO:0000259" key="6">
    <source>
        <dbReference type="Pfam" id="PF21673"/>
    </source>
</evidence>
<dbReference type="EMBL" id="DS235873">
    <property type="protein sequence ID" value="EEB19635.1"/>
    <property type="molecule type" value="Genomic_DNA"/>
</dbReference>
<dbReference type="Proteomes" id="UP000009046">
    <property type="component" value="Unassembled WGS sequence"/>
</dbReference>
<feature type="domain" description="CCDC93 N-terminal" evidence="6">
    <location>
        <begin position="14"/>
        <end position="118"/>
    </location>
</feature>
<dbReference type="VEuPathDB" id="VectorBase:PHUM581700"/>
<dbReference type="GO" id="GO:0006893">
    <property type="term" value="P:Golgi to plasma membrane transport"/>
    <property type="evidence" value="ECO:0007669"/>
    <property type="project" value="TreeGrafter"/>
</dbReference>
<evidence type="ECO:0000256" key="3">
    <source>
        <dbReference type="ARBA" id="ARBA00023054"/>
    </source>
</evidence>
<dbReference type="STRING" id="121224.E0W1Q3"/>
<keyword evidence="9" id="KW-1185">Reference proteome</keyword>
<dbReference type="eggNOG" id="KOG2701">
    <property type="taxonomic scope" value="Eukaryota"/>
</dbReference>
<dbReference type="InParanoid" id="E0W1Q3"/>
<reference evidence="8" key="3">
    <citation type="submission" date="2020-05" db="UniProtKB">
        <authorList>
            <consortium name="EnsemblMetazoa"/>
        </authorList>
    </citation>
    <scope>IDENTIFICATION</scope>
    <source>
        <strain evidence="8">USDA</strain>
    </source>
</reference>
<evidence type="ECO:0000313" key="9">
    <source>
        <dbReference type="Proteomes" id="UP000009046"/>
    </source>
</evidence>
<feature type="coiled-coil region" evidence="4">
    <location>
        <begin position="334"/>
        <end position="361"/>
    </location>
</feature>
<dbReference type="OMA" id="YERQEAP"/>
<comment type="similarity">
    <text evidence="1">Belongs to the CCDC93 family.</text>
</comment>